<feature type="transmembrane region" description="Helical" evidence="1">
    <location>
        <begin position="33"/>
        <end position="51"/>
    </location>
</feature>
<feature type="non-terminal residue" evidence="2">
    <location>
        <position position="1"/>
    </location>
</feature>
<organism evidence="2">
    <name type="scientific">human gut metagenome</name>
    <dbReference type="NCBI Taxonomy" id="408170"/>
    <lineage>
        <taxon>unclassified sequences</taxon>
        <taxon>metagenomes</taxon>
        <taxon>organismal metagenomes</taxon>
    </lineage>
</organism>
<proteinExistence type="predicted"/>
<evidence type="ECO:0000256" key="1">
    <source>
        <dbReference type="SAM" id="Phobius"/>
    </source>
</evidence>
<protein>
    <submittedName>
        <fullName evidence="2">Peptidase, M23/M37 family</fullName>
    </submittedName>
</protein>
<keyword evidence="1" id="KW-1133">Transmembrane helix</keyword>
<keyword evidence="1" id="KW-0472">Membrane</keyword>
<dbReference type="NCBIfam" id="NF045974">
    <property type="entry name" value="conju_CD1108"/>
    <property type="match status" value="1"/>
</dbReference>
<gene>
    <name evidence="2" type="ORF">OBE_17264</name>
</gene>
<evidence type="ECO:0000313" key="2">
    <source>
        <dbReference type="EMBL" id="EKC44837.1"/>
    </source>
</evidence>
<keyword evidence="1" id="KW-0812">Transmembrane</keyword>
<dbReference type="EMBL" id="AJWZ01011536">
    <property type="protein sequence ID" value="EKC44837.1"/>
    <property type="molecule type" value="Genomic_DNA"/>
</dbReference>
<dbReference type="AlphaFoldDB" id="K1R772"/>
<reference evidence="2" key="1">
    <citation type="journal article" date="2013" name="Environ. Microbiol.">
        <title>Microbiota from the distal guts of lean and obese adolescents exhibit partial functional redundancy besides clear differences in community structure.</title>
        <authorList>
            <person name="Ferrer M."/>
            <person name="Ruiz A."/>
            <person name="Lanza F."/>
            <person name="Haange S.B."/>
            <person name="Oberbach A."/>
            <person name="Till H."/>
            <person name="Bargiela R."/>
            <person name="Campoy C."/>
            <person name="Segura M.T."/>
            <person name="Richter M."/>
            <person name="von Bergen M."/>
            <person name="Seifert J."/>
            <person name="Suarez A."/>
        </authorList>
    </citation>
    <scope>NUCLEOTIDE SEQUENCE</scope>
</reference>
<comment type="caution">
    <text evidence="2">The sequence shown here is derived from an EMBL/GenBank/DDBJ whole genome shotgun (WGS) entry which is preliminary data.</text>
</comment>
<name>K1R772_9ZZZZ</name>
<sequence>SQTAGTATKNTGKKLGEKASDKIKEFFEKNKKVFIWIGVGIALLVLLGAGISSCSMLTSTGSTVIASSYLSEDDAMLGAEAQYCQMEQELQRYLDTYESTHNYDEYHFDLDDIEHDPYVLISILSALHEGEFTLDEVQGTLQMLFEKQYILTEEYTVTYQAIHD</sequence>
<accession>K1R772</accession>